<feature type="transmembrane region" description="Helical" evidence="1">
    <location>
        <begin position="96"/>
        <end position="114"/>
    </location>
</feature>
<keyword evidence="1" id="KW-0472">Membrane</keyword>
<feature type="transmembrane region" description="Helical" evidence="1">
    <location>
        <begin position="67"/>
        <end position="84"/>
    </location>
</feature>
<feature type="transmembrane region" description="Helical" evidence="1">
    <location>
        <begin position="120"/>
        <end position="141"/>
    </location>
</feature>
<dbReference type="RefSeq" id="WP_108023914.1">
    <property type="nucleotide sequence ID" value="NZ_QBKR01000013.1"/>
</dbReference>
<evidence type="ECO:0000313" key="4">
    <source>
        <dbReference type="Proteomes" id="UP000244240"/>
    </source>
</evidence>
<dbReference type="Proteomes" id="UP000244240">
    <property type="component" value="Unassembled WGS sequence"/>
</dbReference>
<evidence type="ECO:0000259" key="2">
    <source>
        <dbReference type="Pfam" id="PF09925"/>
    </source>
</evidence>
<dbReference type="AlphaFoldDB" id="A0A2T6BST4"/>
<dbReference type="InterPro" id="IPR018677">
    <property type="entry name" value="DUF2157"/>
</dbReference>
<dbReference type="Pfam" id="PF09925">
    <property type="entry name" value="DUF2157"/>
    <property type="match status" value="1"/>
</dbReference>
<protein>
    <submittedName>
        <fullName evidence="3">Putative membrane protein</fullName>
    </submittedName>
</protein>
<dbReference type="EMBL" id="QBKR01000013">
    <property type="protein sequence ID" value="PTX59155.1"/>
    <property type="molecule type" value="Genomic_DNA"/>
</dbReference>
<keyword evidence="4" id="KW-1185">Reference proteome</keyword>
<feature type="transmembrane region" description="Helical" evidence="1">
    <location>
        <begin position="324"/>
        <end position="340"/>
    </location>
</feature>
<name>A0A2T6BST4_9BACL</name>
<feature type="domain" description="DUF2157" evidence="2">
    <location>
        <begin position="12"/>
        <end position="147"/>
    </location>
</feature>
<dbReference type="OrthoDB" id="5351773at2"/>
<comment type="caution">
    <text evidence="3">The sequence shown here is derived from an EMBL/GenBank/DDBJ whole genome shotgun (WGS) entry which is preliminary data.</text>
</comment>
<accession>A0A2T6BST4</accession>
<organism evidence="3 4">
    <name type="scientific">Melghirimyces profundicolus</name>
    <dbReference type="NCBI Taxonomy" id="1242148"/>
    <lineage>
        <taxon>Bacteria</taxon>
        <taxon>Bacillati</taxon>
        <taxon>Bacillota</taxon>
        <taxon>Bacilli</taxon>
        <taxon>Bacillales</taxon>
        <taxon>Thermoactinomycetaceae</taxon>
        <taxon>Melghirimyces</taxon>
    </lineage>
</organism>
<evidence type="ECO:0000313" key="3">
    <source>
        <dbReference type="EMBL" id="PTX59155.1"/>
    </source>
</evidence>
<gene>
    <name evidence="3" type="ORF">C8P63_113100</name>
</gene>
<proteinExistence type="predicted"/>
<keyword evidence="1" id="KW-0812">Transmembrane</keyword>
<feature type="transmembrane region" description="Helical" evidence="1">
    <location>
        <begin position="241"/>
        <end position="259"/>
    </location>
</feature>
<keyword evidence="1" id="KW-1133">Transmembrane helix</keyword>
<reference evidence="3 4" key="1">
    <citation type="submission" date="2018-04" db="EMBL/GenBank/DDBJ databases">
        <title>Genomic Encyclopedia of Archaeal and Bacterial Type Strains, Phase II (KMG-II): from individual species to whole genera.</title>
        <authorList>
            <person name="Goeker M."/>
        </authorList>
    </citation>
    <scope>NUCLEOTIDE SEQUENCE [LARGE SCALE GENOMIC DNA]</scope>
    <source>
        <strain evidence="3 4">DSM 45787</strain>
    </source>
</reference>
<feature type="transmembrane region" description="Helical" evidence="1">
    <location>
        <begin position="352"/>
        <end position="370"/>
    </location>
</feature>
<evidence type="ECO:0000256" key="1">
    <source>
        <dbReference type="SAM" id="Phobius"/>
    </source>
</evidence>
<feature type="transmembrane region" description="Helical" evidence="1">
    <location>
        <begin position="40"/>
        <end position="61"/>
    </location>
</feature>
<sequence length="408" mass="46413">MFKRWLHREGKEWVREGIITKEQLTRILARNPGPDRRMSWLPILAGILIGLGILSFIASNWEGIPPFLRLLILIGGMTGFYAAGEQCTRQGFPHTGAVLTGLGVVTFGGGMVLVGQMYHLVAFDVRLFILWGTAALISTFLYRHPVLFYLTFVILSAAQWYSTEEFRTFSYGTAMLFFAGLGWEAHRSEHRLHRWFVAAGVVHQSLLWVIGSEEEALWLFPFLMVLYTAGDWWHSRGWRRPLQTVSISAAFLMTLVVYYNPPGESGTFPSLPASLPYLTLTAGFLALSLRAKHRWGRLRESDSWLLFLPFFYLTADGPQWLHQAVYLVVLYAASVGVLLRGSRRGSRFEANWGILLFLVTTVNAYFNLAWDFMPKSLFFLLGGLLLFALNRFLQHRKNTRFSKGGDGR</sequence>
<feature type="transmembrane region" description="Helical" evidence="1">
    <location>
        <begin position="376"/>
        <end position="393"/>
    </location>
</feature>